<dbReference type="Proteomes" id="UP000308600">
    <property type="component" value="Unassembled WGS sequence"/>
</dbReference>
<accession>A0ACD3AZV4</accession>
<sequence>MPHSHHSHSGQFCKHAVGTLEEVVVEAIRQEFKVYGLTEHMPRYRPEDLYPEEEGLTTEALVKQFEDYLIEAHRLKAKYASQITLLVGLETELIRPSDLDNLDVLLDNHPDRIDYIVGSIHHVNGVPIDFDLPTFQRALHSSGLETEYDARAAFFVNYFEAQYNLFCRFQPEIIGHFDLCRLYNPNLSFEDYPSAWDLIERNIIYAATYGALFEVNGAAFRKNWDTAYPGRGVIQLIIKHGGRFALSDDSHGPRAVGLNYHRVAKYLQSIGVSELWYLQKSDLANPAGRNVRAVRLEGNWWEDQFWQKRLE</sequence>
<proteinExistence type="predicted"/>
<dbReference type="EMBL" id="ML208302">
    <property type="protein sequence ID" value="TFK71126.1"/>
    <property type="molecule type" value="Genomic_DNA"/>
</dbReference>
<reference evidence="1 2" key="1">
    <citation type="journal article" date="2019" name="Nat. Ecol. Evol.">
        <title>Megaphylogeny resolves global patterns of mushroom evolution.</title>
        <authorList>
            <person name="Varga T."/>
            <person name="Krizsan K."/>
            <person name="Foldi C."/>
            <person name="Dima B."/>
            <person name="Sanchez-Garcia M."/>
            <person name="Sanchez-Ramirez S."/>
            <person name="Szollosi G.J."/>
            <person name="Szarkandi J.G."/>
            <person name="Papp V."/>
            <person name="Albert L."/>
            <person name="Andreopoulos W."/>
            <person name="Angelini C."/>
            <person name="Antonin V."/>
            <person name="Barry K.W."/>
            <person name="Bougher N.L."/>
            <person name="Buchanan P."/>
            <person name="Buyck B."/>
            <person name="Bense V."/>
            <person name="Catcheside P."/>
            <person name="Chovatia M."/>
            <person name="Cooper J."/>
            <person name="Damon W."/>
            <person name="Desjardin D."/>
            <person name="Finy P."/>
            <person name="Geml J."/>
            <person name="Haridas S."/>
            <person name="Hughes K."/>
            <person name="Justo A."/>
            <person name="Karasinski D."/>
            <person name="Kautmanova I."/>
            <person name="Kiss B."/>
            <person name="Kocsube S."/>
            <person name="Kotiranta H."/>
            <person name="LaButti K.M."/>
            <person name="Lechner B.E."/>
            <person name="Liimatainen K."/>
            <person name="Lipzen A."/>
            <person name="Lukacs Z."/>
            <person name="Mihaltcheva S."/>
            <person name="Morgado L.N."/>
            <person name="Niskanen T."/>
            <person name="Noordeloos M.E."/>
            <person name="Ohm R.A."/>
            <person name="Ortiz-Santana B."/>
            <person name="Ovrebo C."/>
            <person name="Racz N."/>
            <person name="Riley R."/>
            <person name="Savchenko A."/>
            <person name="Shiryaev A."/>
            <person name="Soop K."/>
            <person name="Spirin V."/>
            <person name="Szebenyi C."/>
            <person name="Tomsovsky M."/>
            <person name="Tulloss R.E."/>
            <person name="Uehling J."/>
            <person name="Grigoriev I.V."/>
            <person name="Vagvolgyi C."/>
            <person name="Papp T."/>
            <person name="Martin F.M."/>
            <person name="Miettinen O."/>
            <person name="Hibbett D.S."/>
            <person name="Nagy L.G."/>
        </authorList>
    </citation>
    <scope>NUCLEOTIDE SEQUENCE [LARGE SCALE GENOMIC DNA]</scope>
    <source>
        <strain evidence="1 2">NL-1719</strain>
    </source>
</reference>
<organism evidence="1 2">
    <name type="scientific">Pluteus cervinus</name>
    <dbReference type="NCBI Taxonomy" id="181527"/>
    <lineage>
        <taxon>Eukaryota</taxon>
        <taxon>Fungi</taxon>
        <taxon>Dikarya</taxon>
        <taxon>Basidiomycota</taxon>
        <taxon>Agaricomycotina</taxon>
        <taxon>Agaricomycetes</taxon>
        <taxon>Agaricomycetidae</taxon>
        <taxon>Agaricales</taxon>
        <taxon>Pluteineae</taxon>
        <taxon>Pluteaceae</taxon>
        <taxon>Pluteus</taxon>
    </lineage>
</organism>
<protein>
    <submittedName>
        <fullName evidence="1">Histidinol phosphate phosphatase H</fullName>
    </submittedName>
</protein>
<keyword evidence="2" id="KW-1185">Reference proteome</keyword>
<evidence type="ECO:0000313" key="1">
    <source>
        <dbReference type="EMBL" id="TFK71126.1"/>
    </source>
</evidence>
<evidence type="ECO:0000313" key="2">
    <source>
        <dbReference type="Proteomes" id="UP000308600"/>
    </source>
</evidence>
<gene>
    <name evidence="1" type="ORF">BDN72DRAFT_480217</name>
</gene>
<name>A0ACD3AZV4_9AGAR</name>